<accession>A0A1G2DDX2</accession>
<dbReference type="Proteomes" id="UP000178636">
    <property type="component" value="Unassembled WGS sequence"/>
</dbReference>
<evidence type="ECO:0000313" key="1">
    <source>
        <dbReference type="EMBL" id="OGZ11786.1"/>
    </source>
</evidence>
<dbReference type="STRING" id="1798664.A3C93_02530"/>
<evidence type="ECO:0000313" key="2">
    <source>
        <dbReference type="Proteomes" id="UP000178636"/>
    </source>
</evidence>
<reference evidence="1 2" key="1">
    <citation type="journal article" date="2016" name="Nat. Commun.">
        <title>Thousands of microbial genomes shed light on interconnected biogeochemical processes in an aquifer system.</title>
        <authorList>
            <person name="Anantharaman K."/>
            <person name="Brown C.T."/>
            <person name="Hug L.A."/>
            <person name="Sharon I."/>
            <person name="Castelle C.J."/>
            <person name="Probst A.J."/>
            <person name="Thomas B.C."/>
            <person name="Singh A."/>
            <person name="Wilkins M.J."/>
            <person name="Karaoz U."/>
            <person name="Brodie E.L."/>
            <person name="Williams K.H."/>
            <person name="Hubbard S.S."/>
            <person name="Banfield J.F."/>
        </authorList>
    </citation>
    <scope>NUCLEOTIDE SEQUENCE [LARGE SCALE GENOMIC DNA]</scope>
</reference>
<sequence length="201" mass="23229">MPENKKSQDINSALIKTGDATEALTRVSSLISLTNMLSMNIIKKGIINRNNINNMNEFFKQIENHLGFFGYKSEIGEKEGEKVKNMMFRHPTKLDYFVTEFIPGIFLFSTSIGYDRRPNDAMDSAINTANRKLNLTRAYYDTKDDKEKGRDKFVILRLEAGFTGKYEKNLFGVFFGNLERDQRVIFENGDFIKAFNKEETE</sequence>
<name>A0A1G2DDX2_9BACT</name>
<dbReference type="AlphaFoldDB" id="A0A1G2DDX2"/>
<protein>
    <submittedName>
        <fullName evidence="1">Uncharacterized protein</fullName>
    </submittedName>
</protein>
<comment type="caution">
    <text evidence="1">The sequence shown here is derived from an EMBL/GenBank/DDBJ whole genome shotgun (WGS) entry which is preliminary data.</text>
</comment>
<gene>
    <name evidence="1" type="ORF">A3C93_02530</name>
</gene>
<proteinExistence type="predicted"/>
<dbReference type="EMBL" id="MHLO01000029">
    <property type="protein sequence ID" value="OGZ11786.1"/>
    <property type="molecule type" value="Genomic_DNA"/>
</dbReference>
<organism evidence="1 2">
    <name type="scientific">Candidatus Lloydbacteria bacterium RIFCSPHIGHO2_02_FULL_54_17</name>
    <dbReference type="NCBI Taxonomy" id="1798664"/>
    <lineage>
        <taxon>Bacteria</taxon>
        <taxon>Candidatus Lloydiibacteriota</taxon>
    </lineage>
</organism>